<comment type="caution">
    <text evidence="4">The sequence shown here is derived from an EMBL/GenBank/DDBJ whole genome shotgun (WGS) entry which is preliminary data.</text>
</comment>
<keyword evidence="5" id="KW-1185">Reference proteome</keyword>
<proteinExistence type="predicted"/>
<dbReference type="Gene3D" id="2.40.50.1020">
    <property type="entry name" value="LytTr DNA-binding domain"/>
    <property type="match status" value="1"/>
</dbReference>
<protein>
    <submittedName>
        <fullName evidence="4">Response regulator transcription factor</fullName>
    </submittedName>
</protein>
<dbReference type="PANTHER" id="PTHR37299:SF1">
    <property type="entry name" value="STAGE 0 SPORULATION PROTEIN A HOMOLOG"/>
    <property type="match status" value="1"/>
</dbReference>
<dbReference type="Gene3D" id="3.40.50.2300">
    <property type="match status" value="1"/>
</dbReference>
<dbReference type="InterPro" id="IPR046947">
    <property type="entry name" value="LytR-like"/>
</dbReference>
<dbReference type="SUPFAM" id="SSF52172">
    <property type="entry name" value="CheY-like"/>
    <property type="match status" value="1"/>
</dbReference>
<dbReference type="SMART" id="SM00850">
    <property type="entry name" value="LytTR"/>
    <property type="match status" value="1"/>
</dbReference>
<keyword evidence="1" id="KW-0597">Phosphoprotein</keyword>
<evidence type="ECO:0000313" key="4">
    <source>
        <dbReference type="EMBL" id="KAA6440856.1"/>
    </source>
</evidence>
<dbReference type="InterPro" id="IPR011006">
    <property type="entry name" value="CheY-like_superfamily"/>
</dbReference>
<evidence type="ECO:0000313" key="5">
    <source>
        <dbReference type="Proteomes" id="UP000323994"/>
    </source>
</evidence>
<feature type="modified residue" description="4-aspartylphosphate" evidence="1">
    <location>
        <position position="55"/>
    </location>
</feature>
<gene>
    <name evidence="4" type="ORF">FEM33_04820</name>
</gene>
<dbReference type="PANTHER" id="PTHR37299">
    <property type="entry name" value="TRANSCRIPTIONAL REGULATOR-RELATED"/>
    <property type="match status" value="1"/>
</dbReference>
<dbReference type="GO" id="GO:0003677">
    <property type="term" value="F:DNA binding"/>
    <property type="evidence" value="ECO:0007669"/>
    <property type="project" value="InterPro"/>
</dbReference>
<name>A0A5M8R1T0_9BACT</name>
<dbReference type="PROSITE" id="PS50930">
    <property type="entry name" value="HTH_LYTTR"/>
    <property type="match status" value="1"/>
</dbReference>
<dbReference type="OrthoDB" id="1646880at2"/>
<evidence type="ECO:0000259" key="2">
    <source>
        <dbReference type="PROSITE" id="PS50110"/>
    </source>
</evidence>
<dbReference type="InterPro" id="IPR007492">
    <property type="entry name" value="LytTR_DNA-bd_dom"/>
</dbReference>
<feature type="domain" description="HTH LytTR-type" evidence="3">
    <location>
        <begin position="146"/>
        <end position="248"/>
    </location>
</feature>
<dbReference type="Proteomes" id="UP000323994">
    <property type="component" value="Unassembled WGS sequence"/>
</dbReference>
<evidence type="ECO:0000256" key="1">
    <source>
        <dbReference type="PROSITE-ProRule" id="PRU00169"/>
    </source>
</evidence>
<dbReference type="GO" id="GO:0000156">
    <property type="term" value="F:phosphorelay response regulator activity"/>
    <property type="evidence" value="ECO:0007669"/>
    <property type="project" value="InterPro"/>
</dbReference>
<dbReference type="AlphaFoldDB" id="A0A5M8R1T0"/>
<reference evidence="4 5" key="1">
    <citation type="submission" date="2019-05" db="EMBL/GenBank/DDBJ databases">
        <authorList>
            <person name="Qu J.-H."/>
        </authorList>
    </citation>
    <scope>NUCLEOTIDE SEQUENCE [LARGE SCALE GENOMIC DNA]</scope>
    <source>
        <strain evidence="4 5">NS28</strain>
    </source>
</reference>
<dbReference type="PROSITE" id="PS50110">
    <property type="entry name" value="RESPONSE_REGULATORY"/>
    <property type="match status" value="1"/>
</dbReference>
<dbReference type="Pfam" id="PF04397">
    <property type="entry name" value="LytTR"/>
    <property type="match status" value="1"/>
</dbReference>
<dbReference type="EMBL" id="VBSN01000026">
    <property type="protein sequence ID" value="KAA6440856.1"/>
    <property type="molecule type" value="Genomic_DNA"/>
</dbReference>
<dbReference type="SMART" id="SM00448">
    <property type="entry name" value="REC"/>
    <property type="match status" value="1"/>
</dbReference>
<dbReference type="Pfam" id="PF00072">
    <property type="entry name" value="Response_reg"/>
    <property type="match status" value="1"/>
</dbReference>
<accession>A0A5M8R1T0</accession>
<organism evidence="4 5">
    <name type="scientific">Dyadobacter flavalbus</name>
    <dbReference type="NCBI Taxonomy" id="2579942"/>
    <lineage>
        <taxon>Bacteria</taxon>
        <taxon>Pseudomonadati</taxon>
        <taxon>Bacteroidota</taxon>
        <taxon>Cytophagia</taxon>
        <taxon>Cytophagales</taxon>
        <taxon>Spirosomataceae</taxon>
        <taxon>Dyadobacter</taxon>
    </lineage>
</organism>
<feature type="domain" description="Response regulatory" evidence="2">
    <location>
        <begin position="3"/>
        <end position="116"/>
    </location>
</feature>
<dbReference type="InterPro" id="IPR001789">
    <property type="entry name" value="Sig_transdc_resp-reg_receiver"/>
</dbReference>
<evidence type="ECO:0000259" key="3">
    <source>
        <dbReference type="PROSITE" id="PS50930"/>
    </source>
</evidence>
<dbReference type="RefSeq" id="WP_139010973.1">
    <property type="nucleotide sequence ID" value="NZ_VBSN01000026.1"/>
</dbReference>
<sequence length="249" mass="28845">MIKVLIVDEETKARCILNYYIIHFLPVIAEIRQAASVAEARDILLDFQPDVVFLDIKMPHQNGFEFLVGLDNSTFEIIFTTTYSYYTIQAIRFSALNYVLKPIDPDELTKAVLKSIDQQNSARQKLHLYQNLIRNVEKKNIKDFRLAVSSEAGTFFFHVSDILHIQSSGKCSLIYLEGKKSFLSSKSLEHYEDMLDQFDFIRTHKSHLVNPVHIASFSKNSEFIILSDGSKAEISRRKKRDLQQYDRID</sequence>